<evidence type="ECO:0000313" key="4">
    <source>
        <dbReference type="Proteomes" id="UP000051952"/>
    </source>
</evidence>
<feature type="compositionally biased region" description="Low complexity" evidence="2">
    <location>
        <begin position="161"/>
        <end position="194"/>
    </location>
</feature>
<evidence type="ECO:0000256" key="1">
    <source>
        <dbReference type="SAM" id="Coils"/>
    </source>
</evidence>
<dbReference type="OrthoDB" id="264966at2759"/>
<feature type="coiled-coil region" evidence="1">
    <location>
        <begin position="332"/>
        <end position="396"/>
    </location>
</feature>
<dbReference type="OMA" id="FAPMREY"/>
<evidence type="ECO:0000256" key="2">
    <source>
        <dbReference type="SAM" id="MobiDB-lite"/>
    </source>
</evidence>
<feature type="coiled-coil region" evidence="1">
    <location>
        <begin position="242"/>
        <end position="269"/>
    </location>
</feature>
<name>A0A0S4J8X4_BODSA</name>
<evidence type="ECO:0008006" key="5">
    <source>
        <dbReference type="Google" id="ProtNLM"/>
    </source>
</evidence>
<feature type="compositionally biased region" description="Polar residues" evidence="2">
    <location>
        <begin position="517"/>
        <end position="529"/>
    </location>
</feature>
<accession>A0A0S4J8X4</accession>
<feature type="region of interest" description="Disordered" evidence="2">
    <location>
        <begin position="490"/>
        <end position="529"/>
    </location>
</feature>
<feature type="compositionally biased region" description="Polar residues" evidence="2">
    <location>
        <begin position="564"/>
        <end position="579"/>
    </location>
</feature>
<proteinExistence type="predicted"/>
<sequence length="809" mass="86424">MSEPTYNVQFKILHIESPALLSGASYSIGWRRGSYRGNTQPFACDSGVVTLNMPMATAVVHFKHNESGSKGYGKFQSKYLTFNIEEHARGSTKIVGMLEFDVANCLRGSETSAHVVKEAGFRMGGLGAKIDVEVILYPQGSAPPASSTAGARLVEGRQGTSAMMPTTTSTPTNTAPPAAAPSFSSAPAPSTVSTGRVTKAGGGGGRKTLTRDEALTLLLSVEGLLEQSGAAAAKTQYSGEDAETLDRQIQDLQRRVDEARGRLDAKKMLQQAALEVATAGAFTYPGTQFRQLEELPDAKRYSTEVTQYLDALHRQHSATAQRVSADGMPSTLAEVQVRIESTRQDLARLQRDQDELSHLQLRRDVSDEAIRVLGKIQAKEDQLAKLQKHKDILVAQGGSAMPTSTNLWEKEKSTILEEINNLHQRRETLQQVANNGCTMYASRVEAWANRRFAPMREYDKLHKEIQQREEAESKERKQKELQKQILDLFGDMESGPAPPVNNNNGTATGSATAPHESPSSRSGSTAAQQTAAVDVFDTMYTNMPKTTDFGPSATNRAEEHKDQQPATGSSRSASQQNPTEYAFNEPKAPVTAPIVHEKKPVNAFADLAAEMFAPKEKSPPLKPAVSVVVAKPAEFNFGTDEPAQTSSGQSSFAQPARAQVQELKGAYAFGAPEEASKISPQRVGAGITVAPAASIIASEYSFGTSDNNTSSGTAGRGATAAVAAEYSFGGPAVSLHVDPVAAPSTEEASSSVGLWGTPLELVAEARAQSHQSHAAASVYSFGPTDGADSGVSSNTNTYRSTNIFASFDD</sequence>
<dbReference type="Proteomes" id="UP000051952">
    <property type="component" value="Unassembled WGS sequence"/>
</dbReference>
<reference evidence="4" key="1">
    <citation type="submission" date="2015-09" db="EMBL/GenBank/DDBJ databases">
        <authorList>
            <consortium name="Pathogen Informatics"/>
        </authorList>
    </citation>
    <scope>NUCLEOTIDE SEQUENCE [LARGE SCALE GENOMIC DNA]</scope>
    <source>
        <strain evidence="4">Lake Konstanz</strain>
    </source>
</reference>
<keyword evidence="4" id="KW-1185">Reference proteome</keyword>
<evidence type="ECO:0000313" key="3">
    <source>
        <dbReference type="EMBL" id="CUG87714.1"/>
    </source>
</evidence>
<keyword evidence="1" id="KW-0175">Coiled coil</keyword>
<feature type="compositionally biased region" description="Low complexity" evidence="2">
    <location>
        <begin position="501"/>
        <end position="513"/>
    </location>
</feature>
<dbReference type="AlphaFoldDB" id="A0A0S4J8X4"/>
<dbReference type="EMBL" id="CYKH01001579">
    <property type="protein sequence ID" value="CUG87714.1"/>
    <property type="molecule type" value="Genomic_DNA"/>
</dbReference>
<feature type="region of interest" description="Disordered" evidence="2">
    <location>
        <begin position="542"/>
        <end position="579"/>
    </location>
</feature>
<protein>
    <recommendedName>
        <fullName evidence="5">C2 NT-type domain-containing protein</fullName>
    </recommendedName>
</protein>
<organism evidence="3 4">
    <name type="scientific">Bodo saltans</name>
    <name type="common">Flagellated protozoan</name>
    <dbReference type="NCBI Taxonomy" id="75058"/>
    <lineage>
        <taxon>Eukaryota</taxon>
        <taxon>Discoba</taxon>
        <taxon>Euglenozoa</taxon>
        <taxon>Kinetoplastea</taxon>
        <taxon>Metakinetoplastina</taxon>
        <taxon>Eubodonida</taxon>
        <taxon>Bodonidae</taxon>
        <taxon>Bodo</taxon>
    </lineage>
</organism>
<gene>
    <name evidence="3" type="ORF">BSAL_11575</name>
</gene>
<dbReference type="VEuPathDB" id="TriTrypDB:BSAL_11575"/>
<feature type="region of interest" description="Disordered" evidence="2">
    <location>
        <begin position="161"/>
        <end position="208"/>
    </location>
</feature>